<protein>
    <submittedName>
        <fullName evidence="4">Glycosyltransferase family 1 protein</fullName>
    </submittedName>
</protein>
<dbReference type="InterPro" id="IPR001296">
    <property type="entry name" value="Glyco_trans_1"/>
</dbReference>
<dbReference type="Proteomes" id="UP000267159">
    <property type="component" value="Unassembled WGS sequence"/>
</dbReference>
<evidence type="ECO:0000313" key="4">
    <source>
        <dbReference type="EMBL" id="RLT80126.1"/>
    </source>
</evidence>
<evidence type="ECO:0000256" key="1">
    <source>
        <dbReference type="ARBA" id="ARBA00022679"/>
    </source>
</evidence>
<gene>
    <name evidence="4" type="ORF">D7Y07_09805</name>
</gene>
<dbReference type="STRING" id="1235814.GCA_000613385_04873"/>
<dbReference type="InterPro" id="IPR028098">
    <property type="entry name" value="Glyco_trans_4-like_N"/>
</dbReference>
<proteinExistence type="predicted"/>
<comment type="caution">
    <text evidence="4">The sequence shown here is derived from an EMBL/GenBank/DDBJ whole genome shotgun (WGS) entry which is preliminary data.</text>
</comment>
<feature type="domain" description="Glycosyl transferase family 1" evidence="2">
    <location>
        <begin position="193"/>
        <end position="352"/>
    </location>
</feature>
<accession>A0A3L8A7H0</accession>
<dbReference type="Pfam" id="PF00534">
    <property type="entry name" value="Glycos_transf_1"/>
    <property type="match status" value="1"/>
</dbReference>
<dbReference type="PANTHER" id="PTHR46401:SF2">
    <property type="entry name" value="GLYCOSYLTRANSFERASE WBBK-RELATED"/>
    <property type="match status" value="1"/>
</dbReference>
<dbReference type="PANTHER" id="PTHR46401">
    <property type="entry name" value="GLYCOSYLTRANSFERASE WBBK-RELATED"/>
    <property type="match status" value="1"/>
</dbReference>
<sequence length="377" mass="44119">MKIGFDGKRAVQNFTGLGNYSRYVADILCRYYPNNDYILYTPRKQENKRLDVLIKQHNQLHLRFPTITFWKRFNALWRIWGITQQLQKEKIDIFHGLSNELPLNIHKSPIKSIVTVHDLIFLRFPKYYNFIDREIYKYKFKKACENSEQIIAISECTKRDIIQYFNIPPNKIEVVYQGCDTSFTLPVNEEKKRDIREKYRLPEHYILNVGSIEERKNILLAVQAITMLPKHIHIVIIGKRTKYTKKIEEFASEHGIDDRVHILSDVPFNDLPAFYQSAEIFVYPSRFEGFGIPIIEALNSGVPVVAATGSCLEEAGGPDSIYVDPDDSKELANAFKHIYSNSEKRKEMIEKGVVYAKRFSERKQAEKIINIYKQLLK</sequence>
<name>A0A3L8A7H0_9BACE</name>
<reference evidence="4 5" key="1">
    <citation type="submission" date="2018-09" db="EMBL/GenBank/DDBJ databases">
        <title>Murine metabolic-syndrome-specific gut microbial biobank.</title>
        <authorList>
            <person name="Liu C."/>
        </authorList>
    </citation>
    <scope>NUCLEOTIDE SEQUENCE [LARGE SCALE GENOMIC DNA]</scope>
    <source>
        <strain evidence="4 5">0.1X-D8-26</strain>
    </source>
</reference>
<dbReference type="Pfam" id="PF13439">
    <property type="entry name" value="Glyco_transf_4"/>
    <property type="match status" value="1"/>
</dbReference>
<feature type="domain" description="Glycosyltransferase subfamily 4-like N-terminal" evidence="3">
    <location>
        <begin position="35"/>
        <end position="182"/>
    </location>
</feature>
<dbReference type="AlphaFoldDB" id="A0A3L8A7H0"/>
<dbReference type="GO" id="GO:0016757">
    <property type="term" value="F:glycosyltransferase activity"/>
    <property type="evidence" value="ECO:0007669"/>
    <property type="project" value="InterPro"/>
</dbReference>
<dbReference type="RefSeq" id="WP_121766117.1">
    <property type="nucleotide sequence ID" value="NZ_CAPTLS010000144.1"/>
</dbReference>
<evidence type="ECO:0000313" key="5">
    <source>
        <dbReference type="Proteomes" id="UP000267159"/>
    </source>
</evidence>
<organism evidence="4 5">
    <name type="scientific">Bacteroides acidifaciens</name>
    <dbReference type="NCBI Taxonomy" id="85831"/>
    <lineage>
        <taxon>Bacteria</taxon>
        <taxon>Pseudomonadati</taxon>
        <taxon>Bacteroidota</taxon>
        <taxon>Bacteroidia</taxon>
        <taxon>Bacteroidales</taxon>
        <taxon>Bacteroidaceae</taxon>
        <taxon>Bacteroides</taxon>
    </lineage>
</organism>
<dbReference type="GO" id="GO:0009103">
    <property type="term" value="P:lipopolysaccharide biosynthetic process"/>
    <property type="evidence" value="ECO:0007669"/>
    <property type="project" value="TreeGrafter"/>
</dbReference>
<dbReference type="Gene3D" id="3.40.50.2000">
    <property type="entry name" value="Glycogen Phosphorylase B"/>
    <property type="match status" value="2"/>
</dbReference>
<evidence type="ECO:0000259" key="3">
    <source>
        <dbReference type="Pfam" id="PF13439"/>
    </source>
</evidence>
<dbReference type="CDD" id="cd03809">
    <property type="entry name" value="GT4_MtfB-like"/>
    <property type="match status" value="1"/>
</dbReference>
<dbReference type="EMBL" id="RAZM01000026">
    <property type="protein sequence ID" value="RLT80126.1"/>
    <property type="molecule type" value="Genomic_DNA"/>
</dbReference>
<evidence type="ECO:0000259" key="2">
    <source>
        <dbReference type="Pfam" id="PF00534"/>
    </source>
</evidence>
<keyword evidence="1 4" id="KW-0808">Transferase</keyword>
<dbReference type="SUPFAM" id="SSF53756">
    <property type="entry name" value="UDP-Glycosyltransferase/glycogen phosphorylase"/>
    <property type="match status" value="1"/>
</dbReference>